<dbReference type="Proteomes" id="UP001334084">
    <property type="component" value="Chromosome 10"/>
</dbReference>
<dbReference type="GeneID" id="90542632"/>
<name>A0AAX4JFL4_9MICR</name>
<evidence type="ECO:0000313" key="2">
    <source>
        <dbReference type="Proteomes" id="UP001334084"/>
    </source>
</evidence>
<dbReference type="KEGG" id="vnx:VNE69_10150"/>
<dbReference type="AlphaFoldDB" id="A0AAX4JFL4"/>
<evidence type="ECO:0000313" key="1">
    <source>
        <dbReference type="EMBL" id="WUR04800.1"/>
    </source>
</evidence>
<organism evidence="1 2">
    <name type="scientific">Vairimorpha necatrix</name>
    <dbReference type="NCBI Taxonomy" id="6039"/>
    <lineage>
        <taxon>Eukaryota</taxon>
        <taxon>Fungi</taxon>
        <taxon>Fungi incertae sedis</taxon>
        <taxon>Microsporidia</taxon>
        <taxon>Nosematidae</taxon>
        <taxon>Vairimorpha</taxon>
    </lineage>
</organism>
<reference evidence="1" key="1">
    <citation type="journal article" date="2024" name="BMC Genomics">
        <title>Functional annotation of a divergent genome using sequence and structure-based similarity.</title>
        <authorList>
            <person name="Svedberg D."/>
            <person name="Winiger R.R."/>
            <person name="Berg A."/>
            <person name="Sharma H."/>
            <person name="Tellgren-Roth C."/>
            <person name="Debrunner-Vossbrinck B.A."/>
            <person name="Vossbrinck C.R."/>
            <person name="Barandun J."/>
        </authorList>
    </citation>
    <scope>NUCLEOTIDE SEQUENCE</scope>
    <source>
        <strain evidence="1">Illinois isolate</strain>
    </source>
</reference>
<dbReference type="RefSeq" id="XP_065330945.1">
    <property type="nucleotide sequence ID" value="XM_065474873.1"/>
</dbReference>
<protein>
    <recommendedName>
        <fullName evidence="3">Ankyrin repeat protein</fullName>
    </recommendedName>
</protein>
<accession>A0AAX4JFL4</accession>
<gene>
    <name evidence="1" type="ORF">VNE69_10150</name>
</gene>
<sequence>MNIFFNKKSQEKISKKSLFIDRIITGEYSSLNEILPDLNEDCIYYSLITYILSKNIENLNLFIQANKIETDLVLYLIKENMCIEYTVNYLNNIKIRDYLYFICLKELLIRNIIDINIDKLLDKIDDYDIYKHCIKNNIIPMKRNTINYEYYKIHCNNFDTVDNLLNHVKDYKNIEYITNIIKDKEANNEIIKFIKNGFDKNFCVKFFEKLNYQSEFDIIKLILAHLISTKSSKYLVLALYLAKKFSFTFVNNYDINLIYLFLLKYFLFYDEIVNVFKKMDIKNNQLLNMSYIWSDVYIICTEKGKAVSPDMKDKYIEYIEDLKATIKTSIPVFIESNKISHAINMINLYKTVENNTVFLELNKKEFIKNEEEYQFKDMLSTRCGYLFDKNKEVYSHDEEEYFKNDIYEIEDEEFKKWFREQNK</sequence>
<keyword evidence="2" id="KW-1185">Reference proteome</keyword>
<evidence type="ECO:0008006" key="3">
    <source>
        <dbReference type="Google" id="ProtNLM"/>
    </source>
</evidence>
<proteinExistence type="predicted"/>
<dbReference type="EMBL" id="CP142735">
    <property type="protein sequence ID" value="WUR04800.1"/>
    <property type="molecule type" value="Genomic_DNA"/>
</dbReference>